<feature type="region of interest" description="Disordered" evidence="1">
    <location>
        <begin position="126"/>
        <end position="156"/>
    </location>
</feature>
<feature type="compositionally biased region" description="Polar residues" evidence="1">
    <location>
        <begin position="132"/>
        <end position="156"/>
    </location>
</feature>
<sequence length="156" mass="16037">MGKAAKAVTKTVSKAVSSATKAVGSVVKSSGKAIESTVSSVKHLAQGDVKGAVRKLTDVAANAGNVATMGTVDLTGRKQGVINIDKNKYVDSVIGVAKEKSAPVVSQTDFETDGLLQYVSDLRTRKARRNRASTVNTDGSTSNNVNKLSGTTALGV</sequence>
<proteinExistence type="predicted"/>
<organism evidence="2">
    <name type="scientific">virus sp. ctd0M1</name>
    <dbReference type="NCBI Taxonomy" id="2827993"/>
    <lineage>
        <taxon>Viruses</taxon>
    </lineage>
</organism>
<evidence type="ECO:0000313" key="2">
    <source>
        <dbReference type="EMBL" id="DAE29452.1"/>
    </source>
</evidence>
<dbReference type="EMBL" id="BK059094">
    <property type="protein sequence ID" value="DAE29452.1"/>
    <property type="molecule type" value="Genomic_DNA"/>
</dbReference>
<accession>A0A8S5REQ0</accession>
<reference evidence="2" key="1">
    <citation type="journal article" date="2021" name="Proc. Natl. Acad. Sci. U.S.A.">
        <title>A Catalog of Tens of Thousands of Viruses from Human Metagenomes Reveals Hidden Associations with Chronic Diseases.</title>
        <authorList>
            <person name="Tisza M.J."/>
            <person name="Buck C.B."/>
        </authorList>
    </citation>
    <scope>NUCLEOTIDE SEQUENCE</scope>
    <source>
        <strain evidence="2">Ctd0M1</strain>
    </source>
</reference>
<evidence type="ECO:0000256" key="1">
    <source>
        <dbReference type="SAM" id="MobiDB-lite"/>
    </source>
</evidence>
<name>A0A8S5REQ0_9VIRU</name>
<protein>
    <submittedName>
        <fullName evidence="2">Uncharacterized protein</fullName>
    </submittedName>
</protein>